<dbReference type="GO" id="GO:0003677">
    <property type="term" value="F:DNA binding"/>
    <property type="evidence" value="ECO:0007669"/>
    <property type="project" value="UniProtKB-KW"/>
</dbReference>
<organism evidence="3 4">
    <name type="scientific">Leclercia pneumoniae</name>
    <dbReference type="NCBI Taxonomy" id="2815358"/>
    <lineage>
        <taxon>Bacteria</taxon>
        <taxon>Pseudomonadati</taxon>
        <taxon>Pseudomonadota</taxon>
        <taxon>Gammaproteobacteria</taxon>
        <taxon>Enterobacterales</taxon>
        <taxon>Enterobacteriaceae</taxon>
        <taxon>Leclercia</taxon>
    </lineage>
</organism>
<dbReference type="InterPro" id="IPR039052">
    <property type="entry name" value="Antitox_PemI-like"/>
</dbReference>
<evidence type="ECO:0000313" key="4">
    <source>
        <dbReference type="Proteomes" id="UP000683497"/>
    </source>
</evidence>
<proteinExistence type="predicted"/>
<dbReference type="Gene3D" id="2.10.260.10">
    <property type="match status" value="1"/>
</dbReference>
<dbReference type="PANTHER" id="PTHR40516:SF1">
    <property type="entry name" value="ANTITOXIN CHPS-RELATED"/>
    <property type="match status" value="1"/>
</dbReference>
<name>A0ABX8JSA8_9ENTR</name>
<keyword evidence="1 3" id="KW-0238">DNA-binding</keyword>
<dbReference type="PROSITE" id="PS51740">
    <property type="entry name" value="SPOVT_ABRB"/>
    <property type="match status" value="1"/>
</dbReference>
<feature type="domain" description="SpoVT-AbrB" evidence="2">
    <location>
        <begin position="3"/>
        <end position="48"/>
    </location>
</feature>
<dbReference type="Pfam" id="PF04014">
    <property type="entry name" value="MazE_antitoxin"/>
    <property type="match status" value="1"/>
</dbReference>
<dbReference type="NCBIfam" id="NF008463">
    <property type="entry name" value="PRK11347.1"/>
    <property type="match status" value="1"/>
</dbReference>
<gene>
    <name evidence="3" type="ORF">KQ929_18450</name>
</gene>
<sequence length="83" mass="9096">MRITIKKWGNSAGVIIPGAIMKELNMQVGQSMEAQVVDNQVVLKPLSKRYTLEELLAQCDPNAAPATEDELWGNAGPMGNEVW</sequence>
<dbReference type="RefSeq" id="WP_040077462.1">
    <property type="nucleotide sequence ID" value="NZ_CP071383.1"/>
</dbReference>
<evidence type="ECO:0000313" key="3">
    <source>
        <dbReference type="EMBL" id="QWW79185.1"/>
    </source>
</evidence>
<accession>A0ABX8JSA8</accession>
<dbReference type="Proteomes" id="UP000683497">
    <property type="component" value="Chromosome"/>
</dbReference>
<keyword evidence="4" id="KW-1185">Reference proteome</keyword>
<dbReference type="InterPro" id="IPR037914">
    <property type="entry name" value="SpoVT-AbrB_sf"/>
</dbReference>
<evidence type="ECO:0000256" key="1">
    <source>
        <dbReference type="PROSITE-ProRule" id="PRU01076"/>
    </source>
</evidence>
<evidence type="ECO:0000259" key="2">
    <source>
        <dbReference type="PROSITE" id="PS51740"/>
    </source>
</evidence>
<dbReference type="EMBL" id="CP076838">
    <property type="protein sequence ID" value="QWW79185.1"/>
    <property type="molecule type" value="Genomic_DNA"/>
</dbReference>
<dbReference type="SMART" id="SM00966">
    <property type="entry name" value="SpoVT_AbrB"/>
    <property type="match status" value="1"/>
</dbReference>
<dbReference type="PANTHER" id="PTHR40516">
    <property type="entry name" value="ANTITOXIN CHPS-RELATED"/>
    <property type="match status" value="1"/>
</dbReference>
<dbReference type="SUPFAM" id="SSF89447">
    <property type="entry name" value="AbrB/MazE/MraZ-like"/>
    <property type="match status" value="1"/>
</dbReference>
<dbReference type="InterPro" id="IPR007159">
    <property type="entry name" value="SpoVT-AbrB_dom"/>
</dbReference>
<protein>
    <submittedName>
        <fullName evidence="3">AbrB/MazE/SpoVT family DNA-binding domain-containing protein</fullName>
    </submittedName>
</protein>
<reference evidence="3 4" key="1">
    <citation type="submission" date="2021-06" db="EMBL/GenBank/DDBJ databases">
        <title>Leclercia pneumoniae sp. nov.</title>
        <authorList>
            <person name="Hoenemann M."/>
            <person name="Viehweger A."/>
            <person name="Dietze N."/>
        </authorList>
    </citation>
    <scope>NUCLEOTIDE SEQUENCE [LARGE SCALE GENOMIC DNA]</scope>
    <source>
        <strain evidence="4">49125</strain>
    </source>
</reference>